<dbReference type="InterPro" id="IPR046947">
    <property type="entry name" value="LytR-like"/>
</dbReference>
<protein>
    <submittedName>
        <fullName evidence="1">LytTR family transcriptional regulator</fullName>
    </submittedName>
</protein>
<dbReference type="AlphaFoldDB" id="A0A0S7EIC8"/>
<reference evidence="1 2" key="1">
    <citation type="journal article" date="2016" name="J. Zhejiang Univ. Sci. B">
        <title>Antibiotic resistance mechanisms of Myroides sp.</title>
        <authorList>
            <person name="Hu S."/>
            <person name="Yuan S."/>
            <person name="Qu H."/>
            <person name="Jiang T."/>
            <person name="Zhou Y."/>
            <person name="Wang M."/>
            <person name="Ming D."/>
        </authorList>
    </citation>
    <scope>NUCLEOTIDE SEQUENCE [LARGE SCALE GENOMIC DNA]</scope>
    <source>
        <strain evidence="1 2">PR63039</strain>
    </source>
</reference>
<dbReference type="PROSITE" id="PS50110">
    <property type="entry name" value="RESPONSE_REGULATORY"/>
    <property type="match status" value="1"/>
</dbReference>
<dbReference type="SUPFAM" id="SSF52172">
    <property type="entry name" value="CheY-like"/>
    <property type="match status" value="1"/>
</dbReference>
<dbReference type="RefSeq" id="WP_006260572.1">
    <property type="nucleotide sequence ID" value="NZ_BCMQ01000020.1"/>
</dbReference>
<dbReference type="InterPro" id="IPR011006">
    <property type="entry name" value="CheY-like_superfamily"/>
</dbReference>
<dbReference type="PANTHER" id="PTHR37299:SF1">
    <property type="entry name" value="STAGE 0 SPORULATION PROTEIN A HOMOLOG"/>
    <property type="match status" value="1"/>
</dbReference>
<sequence length="253" mass="29072">MKIAIVEDESLASNYLHSLLLKQEHLSIDDIVILSSVKEATAFFLANKVDLIFMDIHLGDGKSLEIFEHIEIKTPIIFITAYDSYAIQVFKQFTIDYILKPFTSEELDDALIKFKEISKQFEIAPTLDSLAKIENGNDSSIKERFLVNNGHKLKSIEKDQIAYFVASGKHLFLYTFDNNSYIYDDTIKDIISKLDSKTFFKINRKYIINIKSVADIIKHNSQKIELKITPNPEDESPILVSKNQILDLKTWLS</sequence>
<proteinExistence type="predicted"/>
<accession>A0A0S7EIC8</accession>
<dbReference type="InterPro" id="IPR007492">
    <property type="entry name" value="LytTR_DNA-bd_dom"/>
</dbReference>
<dbReference type="Pfam" id="PF00072">
    <property type="entry name" value="Response_reg"/>
    <property type="match status" value="1"/>
</dbReference>
<dbReference type="GO" id="GO:0003677">
    <property type="term" value="F:DNA binding"/>
    <property type="evidence" value="ECO:0007669"/>
    <property type="project" value="InterPro"/>
</dbReference>
<evidence type="ECO:0000313" key="2">
    <source>
        <dbReference type="Proteomes" id="UP000069030"/>
    </source>
</evidence>
<dbReference type="EMBL" id="CP013690">
    <property type="protein sequence ID" value="ALU26281.1"/>
    <property type="molecule type" value="Genomic_DNA"/>
</dbReference>
<dbReference type="SMART" id="SM00448">
    <property type="entry name" value="REC"/>
    <property type="match status" value="1"/>
</dbReference>
<dbReference type="GO" id="GO:0000156">
    <property type="term" value="F:phosphorelay response regulator activity"/>
    <property type="evidence" value="ECO:0007669"/>
    <property type="project" value="InterPro"/>
</dbReference>
<dbReference type="KEGG" id="mod:AS202_09020"/>
<dbReference type="GeneID" id="66974943"/>
<evidence type="ECO:0000313" key="1">
    <source>
        <dbReference type="EMBL" id="ALU26281.1"/>
    </source>
</evidence>
<organism evidence="1 2">
    <name type="scientific">Myroides odoratimimus</name>
    <dbReference type="NCBI Taxonomy" id="76832"/>
    <lineage>
        <taxon>Bacteria</taxon>
        <taxon>Pseudomonadati</taxon>
        <taxon>Bacteroidota</taxon>
        <taxon>Flavobacteriia</taxon>
        <taxon>Flavobacteriales</taxon>
        <taxon>Flavobacteriaceae</taxon>
        <taxon>Myroides</taxon>
    </lineage>
</organism>
<dbReference type="eggNOG" id="COG3279">
    <property type="taxonomic scope" value="Bacteria"/>
</dbReference>
<dbReference type="Pfam" id="PF04397">
    <property type="entry name" value="LytTR"/>
    <property type="match status" value="1"/>
</dbReference>
<name>A0A0S7EIC8_9FLAO</name>
<dbReference type="Proteomes" id="UP000069030">
    <property type="component" value="Chromosome"/>
</dbReference>
<dbReference type="SMART" id="SM00850">
    <property type="entry name" value="LytTR"/>
    <property type="match status" value="1"/>
</dbReference>
<dbReference type="Gene3D" id="2.40.50.1020">
    <property type="entry name" value="LytTr DNA-binding domain"/>
    <property type="match status" value="1"/>
</dbReference>
<dbReference type="InterPro" id="IPR001789">
    <property type="entry name" value="Sig_transdc_resp-reg_receiver"/>
</dbReference>
<dbReference type="PROSITE" id="PS50930">
    <property type="entry name" value="HTH_LYTTR"/>
    <property type="match status" value="1"/>
</dbReference>
<dbReference type="Gene3D" id="3.40.50.2300">
    <property type="match status" value="1"/>
</dbReference>
<gene>
    <name evidence="1" type="ORF">AS202_09020</name>
</gene>
<dbReference type="PANTHER" id="PTHR37299">
    <property type="entry name" value="TRANSCRIPTIONAL REGULATOR-RELATED"/>
    <property type="match status" value="1"/>
</dbReference>